<evidence type="ECO:0000256" key="3">
    <source>
        <dbReference type="ARBA" id="ARBA00023015"/>
    </source>
</evidence>
<dbReference type="SUPFAM" id="SSF51306">
    <property type="entry name" value="LexA/Signal peptidase"/>
    <property type="match status" value="1"/>
</dbReference>
<accession>A0A081B6G2</accession>
<proteinExistence type="predicted"/>
<dbReference type="Pfam" id="PF00717">
    <property type="entry name" value="Peptidase_S24"/>
    <property type="match status" value="1"/>
</dbReference>
<evidence type="ECO:0000259" key="6">
    <source>
        <dbReference type="Pfam" id="PF00717"/>
    </source>
</evidence>
<keyword evidence="5" id="KW-0804">Transcription</keyword>
<evidence type="ECO:0000256" key="1">
    <source>
        <dbReference type="ARBA" id="ARBA00022670"/>
    </source>
</evidence>
<feature type="domain" description="Peptidase S24/S26A/S26B/S26C" evidence="6">
    <location>
        <begin position="73"/>
        <end position="199"/>
    </location>
</feature>
<dbReference type="CDD" id="cd06529">
    <property type="entry name" value="S24_LexA-like"/>
    <property type="match status" value="1"/>
</dbReference>
<evidence type="ECO:0000256" key="4">
    <source>
        <dbReference type="ARBA" id="ARBA00023125"/>
    </source>
</evidence>
<keyword evidence="4" id="KW-0238">DNA-binding</keyword>
<protein>
    <submittedName>
        <fullName evidence="7">Putative phage repressor</fullName>
    </submittedName>
</protein>
<evidence type="ECO:0000256" key="2">
    <source>
        <dbReference type="ARBA" id="ARBA00022801"/>
    </source>
</evidence>
<dbReference type="GO" id="GO:0016020">
    <property type="term" value="C:membrane"/>
    <property type="evidence" value="ECO:0007669"/>
    <property type="project" value="InterPro"/>
</dbReference>
<dbReference type="EMBL" id="BBIO01000001">
    <property type="protein sequence ID" value="GAK43630.1"/>
    <property type="molecule type" value="Genomic_DNA"/>
</dbReference>
<organism evidence="7 8">
    <name type="scientific">Tepidicaulis marinus</name>
    <dbReference type="NCBI Taxonomy" id="1333998"/>
    <lineage>
        <taxon>Bacteria</taxon>
        <taxon>Pseudomonadati</taxon>
        <taxon>Pseudomonadota</taxon>
        <taxon>Alphaproteobacteria</taxon>
        <taxon>Hyphomicrobiales</taxon>
        <taxon>Parvibaculaceae</taxon>
        <taxon>Tepidicaulis</taxon>
    </lineage>
</organism>
<dbReference type="PROSITE" id="PS00501">
    <property type="entry name" value="SPASE_I_1"/>
    <property type="match status" value="1"/>
</dbReference>
<keyword evidence="1" id="KW-0645">Protease</keyword>
<dbReference type="Gene3D" id="2.10.109.10">
    <property type="entry name" value="Umud Fragment, subunit A"/>
    <property type="match status" value="1"/>
</dbReference>
<dbReference type="InterPro" id="IPR039418">
    <property type="entry name" value="LexA-like"/>
</dbReference>
<evidence type="ECO:0000313" key="8">
    <source>
        <dbReference type="Proteomes" id="UP000028702"/>
    </source>
</evidence>
<dbReference type="STRING" id="1333998.M2A_0129"/>
<keyword evidence="8" id="KW-1185">Reference proteome</keyword>
<name>A0A081B6G2_9HYPH</name>
<dbReference type="PANTHER" id="PTHR40661:SF3">
    <property type="entry name" value="FELS-1 PROPHAGE TRANSCRIPTIONAL REGULATOR"/>
    <property type="match status" value="1"/>
</dbReference>
<dbReference type="InterPro" id="IPR019756">
    <property type="entry name" value="Pept_S26A_signal_pept_1_Ser-AS"/>
</dbReference>
<evidence type="ECO:0000256" key="5">
    <source>
        <dbReference type="ARBA" id="ARBA00023163"/>
    </source>
</evidence>
<gene>
    <name evidence="7" type="ORF">M2A_0129</name>
</gene>
<dbReference type="RefSeq" id="WP_197052800.1">
    <property type="nucleotide sequence ID" value="NZ_BBIO01000001.1"/>
</dbReference>
<dbReference type="AlphaFoldDB" id="A0A081B6G2"/>
<dbReference type="GO" id="GO:0004252">
    <property type="term" value="F:serine-type endopeptidase activity"/>
    <property type="evidence" value="ECO:0007669"/>
    <property type="project" value="InterPro"/>
</dbReference>
<comment type="caution">
    <text evidence="7">The sequence shown here is derived from an EMBL/GenBank/DDBJ whole genome shotgun (WGS) entry which is preliminary data.</text>
</comment>
<dbReference type="GO" id="GO:0006508">
    <property type="term" value="P:proteolysis"/>
    <property type="evidence" value="ECO:0007669"/>
    <property type="project" value="UniProtKB-KW"/>
</dbReference>
<reference evidence="7 8" key="1">
    <citation type="submission" date="2014-07" db="EMBL/GenBank/DDBJ databases">
        <title>Tepidicaulis marinum gen. nov., sp. nov., a novel marine bacterium denitrifying nitrate to nitrous oxide strictly under microaerobic conditions.</title>
        <authorList>
            <person name="Takeuchi M."/>
            <person name="Yamagishi T."/>
            <person name="Kamagata Y."/>
            <person name="Oshima K."/>
            <person name="Hattori M."/>
            <person name="Katayama T."/>
            <person name="Hanada S."/>
            <person name="Tamaki H."/>
            <person name="Marumo K."/>
            <person name="Maeda H."/>
            <person name="Nedachi M."/>
            <person name="Iwasaki W."/>
            <person name="Suwa Y."/>
            <person name="Sakata S."/>
        </authorList>
    </citation>
    <scope>NUCLEOTIDE SEQUENCE [LARGE SCALE GENOMIC DNA]</scope>
    <source>
        <strain evidence="7 8">MA2</strain>
    </source>
</reference>
<evidence type="ECO:0000313" key="7">
    <source>
        <dbReference type="EMBL" id="GAK43630.1"/>
    </source>
</evidence>
<sequence length="205" mass="21920">MNLYASRREAAGVAGVTDEQLRKWLKGQAKVPFIAVAKLCAGKDIDLGWIAGGNRERDIAPADEEHPDWITFPLYTARAAAGSGAVNEAGFPSPGLAFDPALAAHLLNTSPRSLAGLYVAGDSMEPTFGDGDVLIINTSIERISGDAIYVLVVDEGCIVKRITCLTDGRLVLRSDNPNYADETIDPARKSHLTIYGRVVAAVKRL</sequence>
<keyword evidence="3" id="KW-0805">Transcription regulation</keyword>
<dbReference type="InterPro" id="IPR036286">
    <property type="entry name" value="LexA/Signal_pep-like_sf"/>
</dbReference>
<dbReference type="GO" id="GO:0003677">
    <property type="term" value="F:DNA binding"/>
    <property type="evidence" value="ECO:0007669"/>
    <property type="project" value="UniProtKB-KW"/>
</dbReference>
<dbReference type="Proteomes" id="UP000028702">
    <property type="component" value="Unassembled WGS sequence"/>
</dbReference>
<dbReference type="PANTHER" id="PTHR40661">
    <property type="match status" value="1"/>
</dbReference>
<keyword evidence="2" id="KW-0378">Hydrolase</keyword>
<dbReference type="InterPro" id="IPR015927">
    <property type="entry name" value="Peptidase_S24_S26A/B/C"/>
</dbReference>
<dbReference type="eggNOG" id="COG2932">
    <property type="taxonomic scope" value="Bacteria"/>
</dbReference>